<dbReference type="EMBL" id="KN415899">
    <property type="protein sequence ID" value="KHG20509.1"/>
    <property type="molecule type" value="Genomic_DNA"/>
</dbReference>
<sequence>MNSDSTQRVRTFASISELGLNSTSSDIRIHKCSFPCFLEFQVSSGWRPSEILSPYRVNVIGVSKLK</sequence>
<dbReference type="Proteomes" id="UP000032142">
    <property type="component" value="Unassembled WGS sequence"/>
</dbReference>
<keyword evidence="2" id="KW-1185">Reference proteome</keyword>
<protein>
    <submittedName>
        <fullName evidence="1">TrpD</fullName>
    </submittedName>
</protein>
<evidence type="ECO:0000313" key="1">
    <source>
        <dbReference type="EMBL" id="KHG20509.1"/>
    </source>
</evidence>
<evidence type="ECO:0000313" key="2">
    <source>
        <dbReference type="Proteomes" id="UP000032142"/>
    </source>
</evidence>
<dbReference type="AlphaFoldDB" id="A0A0B0P8Q9"/>
<proteinExistence type="predicted"/>
<organism evidence="1 2">
    <name type="scientific">Gossypium arboreum</name>
    <name type="common">Tree cotton</name>
    <name type="synonym">Gossypium nanking</name>
    <dbReference type="NCBI Taxonomy" id="29729"/>
    <lineage>
        <taxon>Eukaryota</taxon>
        <taxon>Viridiplantae</taxon>
        <taxon>Streptophyta</taxon>
        <taxon>Embryophyta</taxon>
        <taxon>Tracheophyta</taxon>
        <taxon>Spermatophyta</taxon>
        <taxon>Magnoliopsida</taxon>
        <taxon>eudicotyledons</taxon>
        <taxon>Gunneridae</taxon>
        <taxon>Pentapetalae</taxon>
        <taxon>rosids</taxon>
        <taxon>malvids</taxon>
        <taxon>Malvales</taxon>
        <taxon>Malvaceae</taxon>
        <taxon>Malvoideae</taxon>
        <taxon>Gossypium</taxon>
    </lineage>
</organism>
<accession>A0A0B0P8Q9</accession>
<name>A0A0B0P8Q9_GOSAR</name>
<gene>
    <name evidence="1" type="ORF">F383_03731</name>
</gene>
<reference evidence="2" key="1">
    <citation type="submission" date="2014-09" db="EMBL/GenBank/DDBJ databases">
        <authorList>
            <person name="Mudge J."/>
            <person name="Ramaraj T."/>
            <person name="Lindquist I.E."/>
            <person name="Bharti A.K."/>
            <person name="Sundararajan A."/>
            <person name="Cameron C.T."/>
            <person name="Woodward J.E."/>
            <person name="May G.D."/>
            <person name="Brubaker C."/>
            <person name="Broadhvest J."/>
            <person name="Wilkins T.A."/>
        </authorList>
    </citation>
    <scope>NUCLEOTIDE SEQUENCE</scope>
    <source>
        <strain evidence="2">cv. AKA8401</strain>
    </source>
</reference>